<evidence type="ECO:0000259" key="2">
    <source>
        <dbReference type="PROSITE" id="PS51733"/>
    </source>
</evidence>
<dbReference type="PROSITE" id="PS51733">
    <property type="entry name" value="BPL_LPL_CATALYTIC"/>
    <property type="match status" value="1"/>
</dbReference>
<dbReference type="InterPro" id="IPR004143">
    <property type="entry name" value="BPL_LPL_catalytic"/>
</dbReference>
<dbReference type="NCBIfam" id="TIGR00121">
    <property type="entry name" value="birA_ligase"/>
    <property type="match status" value="1"/>
</dbReference>
<dbReference type="GO" id="GO:0005737">
    <property type="term" value="C:cytoplasm"/>
    <property type="evidence" value="ECO:0007669"/>
    <property type="project" value="TreeGrafter"/>
</dbReference>
<gene>
    <name evidence="3" type="primary">birA</name>
    <name evidence="3" type="ORF">SAMEA4412673_00171</name>
</gene>
<reference evidence="3 4" key="1">
    <citation type="submission" date="2017-06" db="EMBL/GenBank/DDBJ databases">
        <authorList>
            <consortium name="Pathogen Informatics"/>
        </authorList>
    </citation>
    <scope>NUCLEOTIDE SEQUENCE [LARGE SCALE GENOMIC DNA]</scope>
    <source>
        <strain evidence="3 4">NCTC12149</strain>
    </source>
</reference>
<organism evidence="3 4">
    <name type="scientific">Sphingobacterium mizutaii</name>
    <dbReference type="NCBI Taxonomy" id="1010"/>
    <lineage>
        <taxon>Bacteria</taxon>
        <taxon>Pseudomonadati</taxon>
        <taxon>Bacteroidota</taxon>
        <taxon>Sphingobacteriia</taxon>
        <taxon>Sphingobacteriales</taxon>
        <taxon>Sphingobacteriaceae</taxon>
        <taxon>Sphingobacterium</taxon>
    </lineage>
</organism>
<accession>A0AAJ5BYN3</accession>
<name>A0AAJ5BYN3_9SPHI</name>
<dbReference type="Proteomes" id="UP000215355">
    <property type="component" value="Chromosome 1"/>
</dbReference>
<dbReference type="AlphaFoldDB" id="A0AAJ5BYN3"/>
<dbReference type="Pfam" id="PF03099">
    <property type="entry name" value="BPL_LplA_LipB"/>
    <property type="match status" value="1"/>
</dbReference>
<keyword evidence="1" id="KW-0436">Ligase</keyword>
<proteinExistence type="predicted"/>
<evidence type="ECO:0000313" key="3">
    <source>
        <dbReference type="EMBL" id="SNV36702.1"/>
    </source>
</evidence>
<protein>
    <submittedName>
        <fullName evidence="3">Bifunctional protein BirA</fullName>
    </submittedName>
</protein>
<dbReference type="SUPFAM" id="SSF55681">
    <property type="entry name" value="Class II aaRS and biotin synthetases"/>
    <property type="match status" value="1"/>
</dbReference>
<dbReference type="EMBL" id="LT906468">
    <property type="protein sequence ID" value="SNV36702.1"/>
    <property type="molecule type" value="Genomic_DNA"/>
</dbReference>
<feature type="domain" description="BPL/LPL catalytic" evidence="2">
    <location>
        <begin position="10"/>
        <end position="189"/>
    </location>
</feature>
<dbReference type="PANTHER" id="PTHR12835:SF5">
    <property type="entry name" value="BIOTIN--PROTEIN LIGASE"/>
    <property type="match status" value="1"/>
</dbReference>
<dbReference type="KEGG" id="smiz:4412673_00171"/>
<dbReference type="PANTHER" id="PTHR12835">
    <property type="entry name" value="BIOTIN PROTEIN LIGASE"/>
    <property type="match status" value="1"/>
</dbReference>
<dbReference type="InterPro" id="IPR045864">
    <property type="entry name" value="aa-tRNA-synth_II/BPL/LPL"/>
</dbReference>
<evidence type="ECO:0000313" key="4">
    <source>
        <dbReference type="Proteomes" id="UP000215355"/>
    </source>
</evidence>
<dbReference type="RefSeq" id="WP_157739329.1">
    <property type="nucleotide sequence ID" value="NZ_FNGK01000012.1"/>
</dbReference>
<sequence>MQNNTFSGESLRQTLIVLDEIGSTNDYLKSQLSNFKPLAEWSAIMAKNQTKGRGQRENSWTSEPNSNITFSFVIYPTFLNLQKHFILNMLISLGIIDWLKSLQVHASIKWPNDIMIGDKKVTGILIENSSNSKEIKHSIVGIGVNVNQKQFFGPLADTASSVFKETGLFIPDLKSACINLLLQIQQRVEDYRSKTLSDKDLLEEYNQQLFRRAIPAKYAVNNEIFEATLLRVEENGALVLKQDLQEQRYYFKEVVFIMQ</sequence>
<dbReference type="CDD" id="cd16442">
    <property type="entry name" value="BPL"/>
    <property type="match status" value="1"/>
</dbReference>
<evidence type="ECO:0000256" key="1">
    <source>
        <dbReference type="ARBA" id="ARBA00022598"/>
    </source>
</evidence>
<dbReference type="GO" id="GO:0004077">
    <property type="term" value="F:biotin--[biotin carboxyl-carrier protein] ligase activity"/>
    <property type="evidence" value="ECO:0007669"/>
    <property type="project" value="InterPro"/>
</dbReference>
<dbReference type="Gene3D" id="3.30.930.10">
    <property type="entry name" value="Bira Bifunctional Protein, Domain 2"/>
    <property type="match status" value="1"/>
</dbReference>
<dbReference type="InterPro" id="IPR004408">
    <property type="entry name" value="Biotin_CoA_COase_ligase"/>
</dbReference>